<organism evidence="1">
    <name type="scientific">Amphimedon queenslandica</name>
    <name type="common">Sponge</name>
    <dbReference type="NCBI Taxonomy" id="400682"/>
    <lineage>
        <taxon>Eukaryota</taxon>
        <taxon>Metazoa</taxon>
        <taxon>Porifera</taxon>
        <taxon>Demospongiae</taxon>
        <taxon>Heteroscleromorpha</taxon>
        <taxon>Haplosclerida</taxon>
        <taxon>Niphatidae</taxon>
        <taxon>Amphimedon</taxon>
    </lineage>
</organism>
<reference evidence="1" key="1">
    <citation type="submission" date="2017-05" db="UniProtKB">
        <authorList>
            <consortium name="EnsemblMetazoa"/>
        </authorList>
    </citation>
    <scope>IDENTIFICATION</scope>
</reference>
<dbReference type="InParanoid" id="A0A1X7TRV6"/>
<proteinExistence type="predicted"/>
<dbReference type="EnsemblMetazoa" id="Aqu2.1.17837_001">
    <property type="protein sequence ID" value="Aqu2.1.17837_001"/>
    <property type="gene ID" value="Aqu2.1.17837"/>
</dbReference>
<dbReference type="AlphaFoldDB" id="A0A1X7TRV6"/>
<accession>A0A1X7TRV6</accession>
<evidence type="ECO:0000313" key="1">
    <source>
        <dbReference type="EnsemblMetazoa" id="Aqu2.1.17837_001"/>
    </source>
</evidence>
<sequence>MHNVHNDELRLFVNTCTCSFISVSKYCWLSINHFLY</sequence>
<name>A0A1X7TRV6_AMPQE</name>
<protein>
    <submittedName>
        <fullName evidence="1">Uncharacterized protein</fullName>
    </submittedName>
</protein>